<organism evidence="2 3">
    <name type="scientific">Ataeniobius toweri</name>
    <dbReference type="NCBI Taxonomy" id="208326"/>
    <lineage>
        <taxon>Eukaryota</taxon>
        <taxon>Metazoa</taxon>
        <taxon>Chordata</taxon>
        <taxon>Craniata</taxon>
        <taxon>Vertebrata</taxon>
        <taxon>Euteleostomi</taxon>
        <taxon>Actinopterygii</taxon>
        <taxon>Neopterygii</taxon>
        <taxon>Teleostei</taxon>
        <taxon>Neoteleostei</taxon>
        <taxon>Acanthomorphata</taxon>
        <taxon>Ovalentaria</taxon>
        <taxon>Atherinomorphae</taxon>
        <taxon>Cyprinodontiformes</taxon>
        <taxon>Goodeidae</taxon>
        <taxon>Ataeniobius</taxon>
    </lineage>
</organism>
<gene>
    <name evidence="2" type="ORF">ATANTOWER_021503</name>
</gene>
<keyword evidence="3" id="KW-1185">Reference proteome</keyword>
<dbReference type="Proteomes" id="UP001345963">
    <property type="component" value="Unassembled WGS sequence"/>
</dbReference>
<evidence type="ECO:0000313" key="3">
    <source>
        <dbReference type="Proteomes" id="UP001345963"/>
    </source>
</evidence>
<comment type="caution">
    <text evidence="2">The sequence shown here is derived from an EMBL/GenBank/DDBJ whole genome shotgun (WGS) entry which is preliminary data.</text>
</comment>
<reference evidence="2 3" key="1">
    <citation type="submission" date="2021-07" db="EMBL/GenBank/DDBJ databases">
        <authorList>
            <person name="Palmer J.M."/>
        </authorList>
    </citation>
    <scope>NUCLEOTIDE SEQUENCE [LARGE SCALE GENOMIC DNA]</scope>
    <source>
        <strain evidence="2 3">AT_MEX2019</strain>
        <tissue evidence="2">Muscle</tissue>
    </source>
</reference>
<feature type="region of interest" description="Disordered" evidence="1">
    <location>
        <begin position="1"/>
        <end position="106"/>
    </location>
</feature>
<feature type="compositionally biased region" description="Basic and acidic residues" evidence="1">
    <location>
        <begin position="43"/>
        <end position="59"/>
    </location>
</feature>
<protein>
    <submittedName>
        <fullName evidence="2">Uncharacterized protein</fullName>
    </submittedName>
</protein>
<accession>A0ABU7C9G1</accession>
<name>A0ABU7C9G1_9TELE</name>
<evidence type="ECO:0000256" key="1">
    <source>
        <dbReference type="SAM" id="MobiDB-lite"/>
    </source>
</evidence>
<dbReference type="EMBL" id="JAHUTI010083298">
    <property type="protein sequence ID" value="MED6259361.1"/>
    <property type="molecule type" value="Genomic_DNA"/>
</dbReference>
<sequence>MENPCGTPVTHLHTRNHPADRQTPPQHKAEKPDATAEPSNAHPEAHTHTEARAAMHKTTDPTPQHAIKRRTERSNEHPKQKPCTKPTPWKCAPTSPPNTKPPAKVHPCEKTHSILVQEHARHPYPCQN</sequence>
<proteinExistence type="predicted"/>
<evidence type="ECO:0000313" key="2">
    <source>
        <dbReference type="EMBL" id="MED6259361.1"/>
    </source>
</evidence>